<evidence type="ECO:0000256" key="2">
    <source>
        <dbReference type="ARBA" id="ARBA00022598"/>
    </source>
</evidence>
<name>A0AAF0JAV3_9BASI</name>
<evidence type="ECO:0000256" key="4">
    <source>
        <dbReference type="ARBA" id="ARBA00022840"/>
    </source>
</evidence>
<dbReference type="Pfam" id="PF23562">
    <property type="entry name" value="AMP-binding_C_3"/>
    <property type="match status" value="1"/>
</dbReference>
<protein>
    <submittedName>
        <fullName evidence="8">Long-chain-fatty-acid--CoA ligase</fullName>
        <ecNumber evidence="8">6.2.1.3</ecNumber>
    </submittedName>
</protein>
<keyword evidence="9" id="KW-1185">Reference proteome</keyword>
<organism evidence="8 9">
    <name type="scientific">Malassezia cuniculi</name>
    <dbReference type="NCBI Taxonomy" id="948313"/>
    <lineage>
        <taxon>Eukaryota</taxon>
        <taxon>Fungi</taxon>
        <taxon>Dikarya</taxon>
        <taxon>Basidiomycota</taxon>
        <taxon>Ustilaginomycotina</taxon>
        <taxon>Malasseziomycetes</taxon>
        <taxon>Malasseziales</taxon>
        <taxon>Malasseziaceae</taxon>
        <taxon>Malassezia</taxon>
    </lineage>
</organism>
<dbReference type="GO" id="GO:0005783">
    <property type="term" value="C:endoplasmic reticulum"/>
    <property type="evidence" value="ECO:0007669"/>
    <property type="project" value="TreeGrafter"/>
</dbReference>
<proteinExistence type="inferred from homology"/>
<evidence type="ECO:0000256" key="5">
    <source>
        <dbReference type="ARBA" id="ARBA00024484"/>
    </source>
</evidence>
<dbReference type="Proteomes" id="UP001219933">
    <property type="component" value="Chromosome 2"/>
</dbReference>
<reference evidence="8" key="1">
    <citation type="submission" date="2023-03" db="EMBL/GenBank/DDBJ databases">
        <title>Mating type loci evolution in Malassezia.</title>
        <authorList>
            <person name="Coelho M.A."/>
        </authorList>
    </citation>
    <scope>NUCLEOTIDE SEQUENCE</scope>
    <source>
        <strain evidence="8">CBS 11721</strain>
    </source>
</reference>
<dbReference type="SUPFAM" id="SSF56801">
    <property type="entry name" value="Acetyl-CoA synthetase-like"/>
    <property type="match status" value="1"/>
</dbReference>
<dbReference type="GO" id="GO:0005886">
    <property type="term" value="C:plasma membrane"/>
    <property type="evidence" value="ECO:0007669"/>
    <property type="project" value="TreeGrafter"/>
</dbReference>
<evidence type="ECO:0000256" key="3">
    <source>
        <dbReference type="ARBA" id="ARBA00022741"/>
    </source>
</evidence>
<dbReference type="InterPro" id="IPR020845">
    <property type="entry name" value="AMP-binding_CS"/>
</dbReference>
<dbReference type="GO" id="GO:0005524">
    <property type="term" value="F:ATP binding"/>
    <property type="evidence" value="ECO:0007669"/>
    <property type="project" value="UniProtKB-KW"/>
</dbReference>
<evidence type="ECO:0000313" key="8">
    <source>
        <dbReference type="EMBL" id="WFD34681.1"/>
    </source>
</evidence>
<dbReference type="EC" id="6.2.1.3" evidence="8"/>
<comment type="similarity">
    <text evidence="1">Belongs to the ATP-dependent AMP-binding enzyme family.</text>
</comment>
<accession>A0AAF0JAV3</accession>
<keyword evidence="4" id="KW-0067">ATP-binding</keyword>
<keyword evidence="3" id="KW-0547">Nucleotide-binding</keyword>
<dbReference type="Gene3D" id="3.40.50.12780">
    <property type="entry name" value="N-terminal domain of ligase-like"/>
    <property type="match status" value="1"/>
</dbReference>
<evidence type="ECO:0000256" key="1">
    <source>
        <dbReference type="ARBA" id="ARBA00006432"/>
    </source>
</evidence>
<dbReference type="InterPro" id="IPR045851">
    <property type="entry name" value="AMP-bd_C_sf"/>
</dbReference>
<gene>
    <name evidence="8" type="primary">lcf1</name>
    <name evidence="8" type="ORF">MCUN1_001522</name>
</gene>
<comment type="catalytic activity">
    <reaction evidence="5">
        <text>a long-chain fatty acid + ATP + CoA = a long-chain fatty acyl-CoA + AMP + diphosphate</text>
        <dbReference type="Rhea" id="RHEA:15421"/>
        <dbReference type="ChEBI" id="CHEBI:30616"/>
        <dbReference type="ChEBI" id="CHEBI:33019"/>
        <dbReference type="ChEBI" id="CHEBI:57287"/>
        <dbReference type="ChEBI" id="CHEBI:57560"/>
        <dbReference type="ChEBI" id="CHEBI:83139"/>
        <dbReference type="ChEBI" id="CHEBI:456215"/>
        <dbReference type="EC" id="6.2.1.3"/>
    </reaction>
    <physiologicalReaction direction="left-to-right" evidence="5">
        <dbReference type="Rhea" id="RHEA:15422"/>
    </physiologicalReaction>
</comment>
<evidence type="ECO:0000256" key="6">
    <source>
        <dbReference type="SAM" id="MobiDB-lite"/>
    </source>
</evidence>
<dbReference type="InterPro" id="IPR000873">
    <property type="entry name" value="AMP-dep_synth/lig_dom"/>
</dbReference>
<evidence type="ECO:0000259" key="7">
    <source>
        <dbReference type="Pfam" id="PF00501"/>
    </source>
</evidence>
<dbReference type="EMBL" id="CP119878">
    <property type="protein sequence ID" value="WFD34681.1"/>
    <property type="molecule type" value="Genomic_DNA"/>
</dbReference>
<dbReference type="PANTHER" id="PTHR43272:SF83">
    <property type="entry name" value="ACYL-COA SYNTHETASE LONG-CHAIN, ISOFORM J"/>
    <property type="match status" value="1"/>
</dbReference>
<dbReference type="AlphaFoldDB" id="A0AAF0JAV3"/>
<feature type="domain" description="AMP-dependent synthetase/ligase" evidence="7">
    <location>
        <begin position="96"/>
        <end position="503"/>
    </location>
</feature>
<keyword evidence="2 8" id="KW-0436">Ligase</keyword>
<dbReference type="PROSITE" id="PS00455">
    <property type="entry name" value="AMP_BINDING"/>
    <property type="match status" value="1"/>
</dbReference>
<dbReference type="GO" id="GO:0004467">
    <property type="term" value="F:long-chain fatty acid-CoA ligase activity"/>
    <property type="evidence" value="ECO:0007669"/>
    <property type="project" value="UniProtKB-EC"/>
</dbReference>
<dbReference type="GO" id="GO:0005811">
    <property type="term" value="C:lipid droplet"/>
    <property type="evidence" value="ECO:0007669"/>
    <property type="project" value="TreeGrafter"/>
</dbReference>
<feature type="region of interest" description="Disordered" evidence="6">
    <location>
        <begin position="1"/>
        <end position="21"/>
    </location>
</feature>
<dbReference type="Pfam" id="PF00501">
    <property type="entry name" value="AMP-binding"/>
    <property type="match status" value="1"/>
</dbReference>
<sequence length="676" mass="74863">MVANKASVVLNPGSAPKGEGDIHRSVLSPNKLLERPNDEVHTMRDVLLYARKDHGEKKQFAYRDIIREINEDKVIKKNVGGEVVEETKTWTFYELTPYKYMTLNEFCDRVDIISRGFNALGIESHSRFNIFASTSITWQMIAQSCFTCGITFCTAYDTLGPSGLKVSLAEPGVAALFTNAAQLHVVENIIDEVPTLRVIIYDGEADPKEIESIKQKLSGRQNPAVVTLDELMEIGKTGTPPQSAPRPEDIACIMYTSGSTGAPKGVILTHANLVATVAGVELLLRNYVKPEDSILCFLPLAHILEFVVECFVIFRGTSLGYGRVKTLTATNVRNCQGDLMEYRPTLFVGVPAVWELIRKGMLAKVRQSSALRQRVFRMSMWSKRNNVPVLRKLADEVVFKQVRAQTGGRLRLALSGGAPISRETQEFLRTCLVEIVQGYGMTESSAMCAVLTPEFFKYSCVGSPMPSVEVKLRDVPDAGYFAQGNPPQGEVLIRGPSVTQGYLNRPEVTAETFTSDGWLCTGDVGQWNSDGTLSLIDRKKNLVKLSGGEYIAIERLESIYKSVNLVSNLCVHASSDAKQPMAIVFPREDTLRHALEDAGLNDLVDKELEDQIKDKRVVSLVLKQLNAKGKSESFATMELLQTVVLIAEELPLTAAQKVQRKEVANKYADEIKKVYP</sequence>
<dbReference type="Gene3D" id="3.30.300.30">
    <property type="match status" value="1"/>
</dbReference>
<dbReference type="GO" id="GO:0035336">
    <property type="term" value="P:long-chain fatty-acyl-CoA metabolic process"/>
    <property type="evidence" value="ECO:0007669"/>
    <property type="project" value="TreeGrafter"/>
</dbReference>
<evidence type="ECO:0000313" key="9">
    <source>
        <dbReference type="Proteomes" id="UP001219933"/>
    </source>
</evidence>
<dbReference type="PANTHER" id="PTHR43272">
    <property type="entry name" value="LONG-CHAIN-FATTY-ACID--COA LIGASE"/>
    <property type="match status" value="1"/>
</dbReference>
<dbReference type="InterPro" id="IPR042099">
    <property type="entry name" value="ANL_N_sf"/>
</dbReference>